<protein>
    <submittedName>
        <fullName evidence="2">Uncharacterized protein</fullName>
    </submittedName>
</protein>
<reference evidence="2" key="1">
    <citation type="submission" date="2022-11" db="UniProtKB">
        <authorList>
            <consortium name="WormBaseParasite"/>
        </authorList>
    </citation>
    <scope>IDENTIFICATION</scope>
</reference>
<evidence type="ECO:0000313" key="2">
    <source>
        <dbReference type="WBParaSite" id="PSU_v2.g20156.t1"/>
    </source>
</evidence>
<proteinExistence type="predicted"/>
<dbReference type="WBParaSite" id="PSU_v2.g20156.t1">
    <property type="protein sequence ID" value="PSU_v2.g20156.t1"/>
    <property type="gene ID" value="PSU_v2.g20156"/>
</dbReference>
<keyword evidence="1" id="KW-1185">Reference proteome</keyword>
<evidence type="ECO:0000313" key="1">
    <source>
        <dbReference type="Proteomes" id="UP000887577"/>
    </source>
</evidence>
<dbReference type="AlphaFoldDB" id="A0A914YLC6"/>
<name>A0A914YLC6_9BILA</name>
<sequence length="161" mass="16382">MPQRQSVQSPGEQRLRSEACANAQTVLGEVVVELAFGNHAPGAVEADLATDGARPGAVEVVVSVDVACFDPRFGLCRRLAAKTDITDGGIDGCLVGVGHAIEADFVLAAAAVPCQVGGEVQPFADRHVVANAQVGLVERGLDAGVGVAGGIGHARPATEHR</sequence>
<organism evidence="1 2">
    <name type="scientific">Panagrolaimus superbus</name>
    <dbReference type="NCBI Taxonomy" id="310955"/>
    <lineage>
        <taxon>Eukaryota</taxon>
        <taxon>Metazoa</taxon>
        <taxon>Ecdysozoa</taxon>
        <taxon>Nematoda</taxon>
        <taxon>Chromadorea</taxon>
        <taxon>Rhabditida</taxon>
        <taxon>Tylenchina</taxon>
        <taxon>Panagrolaimomorpha</taxon>
        <taxon>Panagrolaimoidea</taxon>
        <taxon>Panagrolaimidae</taxon>
        <taxon>Panagrolaimus</taxon>
    </lineage>
</organism>
<dbReference type="Proteomes" id="UP000887577">
    <property type="component" value="Unplaced"/>
</dbReference>
<accession>A0A914YLC6</accession>